<organism evidence="3 4">
    <name type="scientific">Micromonospora olivasterospora</name>
    <dbReference type="NCBI Taxonomy" id="1880"/>
    <lineage>
        <taxon>Bacteria</taxon>
        <taxon>Bacillati</taxon>
        <taxon>Actinomycetota</taxon>
        <taxon>Actinomycetes</taxon>
        <taxon>Micromonosporales</taxon>
        <taxon>Micromonosporaceae</taxon>
        <taxon>Micromonospora</taxon>
    </lineage>
</organism>
<evidence type="ECO:0000313" key="4">
    <source>
        <dbReference type="Proteomes" id="UP000319825"/>
    </source>
</evidence>
<dbReference type="InterPro" id="IPR025161">
    <property type="entry name" value="IS402-like_dom"/>
</dbReference>
<feature type="domain" description="Insertion element IS402-like" evidence="2">
    <location>
        <begin position="65"/>
        <end position="119"/>
    </location>
</feature>
<evidence type="ECO:0000259" key="2">
    <source>
        <dbReference type="Pfam" id="PF13340"/>
    </source>
</evidence>
<comment type="caution">
    <text evidence="3">The sequence shown here is derived from an EMBL/GenBank/DDBJ whole genome shotgun (WGS) entry which is preliminary data.</text>
</comment>
<name>A0A562IIW5_MICOL</name>
<feature type="region of interest" description="Disordered" evidence="1">
    <location>
        <begin position="1"/>
        <end position="43"/>
    </location>
</feature>
<protein>
    <submittedName>
        <fullName evidence="3">Putative transposase of IS4/5 family DUF4096</fullName>
    </submittedName>
</protein>
<evidence type="ECO:0000256" key="1">
    <source>
        <dbReference type="SAM" id="MobiDB-lite"/>
    </source>
</evidence>
<evidence type="ECO:0000313" key="3">
    <source>
        <dbReference type="EMBL" id="TWH70574.1"/>
    </source>
</evidence>
<dbReference type="PANTHER" id="PTHR30007:SF0">
    <property type="entry name" value="TRANSPOSASE"/>
    <property type="match status" value="1"/>
</dbReference>
<dbReference type="EMBL" id="VLKE01000001">
    <property type="protein sequence ID" value="TWH70574.1"/>
    <property type="molecule type" value="Genomic_DNA"/>
</dbReference>
<dbReference type="AlphaFoldDB" id="A0A562IIW5"/>
<sequence length="185" mass="20526">MAADAHPAGHVGRLTTTDADTRRPANSCRAATEGHTSEILDSSRQQLTATVQDLHHSRAAARTGAGVGGRAATRDLREILNAILYVNRTGIVWRYLPHDFPPWQTGYGYLTVWTADNVTPGIDVEVVCRRRLSRLLKARVPARRRTRENTGEWVTFESAPAAEGIVFRRGRRREGNHLLPATLNI</sequence>
<dbReference type="Proteomes" id="UP000319825">
    <property type="component" value="Unassembled WGS sequence"/>
</dbReference>
<dbReference type="PANTHER" id="PTHR30007">
    <property type="entry name" value="PHP DOMAIN PROTEIN"/>
    <property type="match status" value="1"/>
</dbReference>
<gene>
    <name evidence="3" type="ORF">JD77_05599</name>
</gene>
<accession>A0A562IIW5</accession>
<dbReference type="Pfam" id="PF13340">
    <property type="entry name" value="DUF4096"/>
    <property type="match status" value="1"/>
</dbReference>
<proteinExistence type="predicted"/>
<reference evidence="3 4" key="1">
    <citation type="submission" date="2019-07" db="EMBL/GenBank/DDBJ databases">
        <title>R&amp;d 2014.</title>
        <authorList>
            <person name="Klenk H.-P."/>
        </authorList>
    </citation>
    <scope>NUCLEOTIDE SEQUENCE [LARGE SCALE GENOMIC DNA]</scope>
    <source>
        <strain evidence="3 4">DSM 43868</strain>
    </source>
</reference>
<keyword evidence="4" id="KW-1185">Reference proteome</keyword>